<dbReference type="PANTHER" id="PTHR11328:SF24">
    <property type="entry name" value="MAJOR FACILITATOR SUPERFAMILY (MFS) PROFILE DOMAIN-CONTAINING PROTEIN"/>
    <property type="match status" value="1"/>
</dbReference>
<dbReference type="InterPro" id="IPR036259">
    <property type="entry name" value="MFS_trans_sf"/>
</dbReference>
<dbReference type="SUPFAM" id="SSF103473">
    <property type="entry name" value="MFS general substrate transporter"/>
    <property type="match status" value="1"/>
</dbReference>
<sequence>MAPNRRMSTLFKLIYGSGEWIPAITSTSRSLILNYFLVTVVGLRPGIVGVILMIGRIWDAVNDPLVGLISDRLQTRWGRRRPLMLAAAVPMMVLFALLWTKPFDNQWSLFAWFVVISVVLDTAITVFSVPHTALVAELSSDYEERIDLSVWRNAFFILGALVIAALFKMLAEDWLGMLGGESNVFRGYMLAGWLFGASLLVAPVLNFITVKEPANVVSEVPVSVMEGLRTAYRNRPFVLLSTAYFFALTGLEVVIATFVWYLQIVLRATPLLESLLPAVLLGSSLLALPLVNLLVRKLGKLKAYIFCGFLWIATLPAYALYPQGAADTFLYFCVWLGFTYAAGITIPWAMLPDVLEYDELQTGNRSEGLFTAYMVFFRKLGGAVAVFVANLILAQAGFIEATYGTGIEQPQSVVTALRLLSGVLPTLLVAVGIFVIRKYPITRDRHRELLDELDERRQNDPVVAD</sequence>
<comment type="caution">
    <text evidence="2">The sequence shown here is derived from an EMBL/GenBank/DDBJ whole genome shotgun (WGS) entry which is preliminary data.</text>
</comment>
<feature type="transmembrane region" description="Helical" evidence="1">
    <location>
        <begin position="106"/>
        <end position="129"/>
    </location>
</feature>
<feature type="transmembrane region" description="Helical" evidence="1">
    <location>
        <begin position="190"/>
        <end position="208"/>
    </location>
</feature>
<feature type="transmembrane region" description="Helical" evidence="1">
    <location>
        <begin position="416"/>
        <end position="436"/>
    </location>
</feature>
<feature type="transmembrane region" description="Helical" evidence="1">
    <location>
        <begin position="237"/>
        <end position="262"/>
    </location>
</feature>
<keyword evidence="1" id="KW-1133">Transmembrane helix</keyword>
<feature type="transmembrane region" description="Helical" evidence="1">
    <location>
        <begin position="32"/>
        <end position="54"/>
    </location>
</feature>
<accession>A0A6B1DN76</accession>
<dbReference type="CDD" id="cd17332">
    <property type="entry name" value="MFS_MelB_like"/>
    <property type="match status" value="1"/>
</dbReference>
<keyword evidence="1" id="KW-0812">Transmembrane</keyword>
<name>A0A6B1DN76_9CHLR</name>
<evidence type="ECO:0000313" key="2">
    <source>
        <dbReference type="EMBL" id="MYD88950.1"/>
    </source>
</evidence>
<dbReference type="GO" id="GO:0008643">
    <property type="term" value="P:carbohydrate transport"/>
    <property type="evidence" value="ECO:0007669"/>
    <property type="project" value="InterPro"/>
</dbReference>
<dbReference type="GO" id="GO:0005886">
    <property type="term" value="C:plasma membrane"/>
    <property type="evidence" value="ECO:0007669"/>
    <property type="project" value="TreeGrafter"/>
</dbReference>
<dbReference type="GO" id="GO:0006814">
    <property type="term" value="P:sodium ion transport"/>
    <property type="evidence" value="ECO:0007669"/>
    <property type="project" value="InterPro"/>
</dbReference>
<feature type="transmembrane region" description="Helical" evidence="1">
    <location>
        <begin position="274"/>
        <end position="291"/>
    </location>
</feature>
<dbReference type="Pfam" id="PF13347">
    <property type="entry name" value="MFS_2"/>
    <property type="match status" value="1"/>
</dbReference>
<dbReference type="InterPro" id="IPR039672">
    <property type="entry name" value="MFS_2"/>
</dbReference>
<organism evidence="2">
    <name type="scientific">Caldilineaceae bacterium SB0662_bin_9</name>
    <dbReference type="NCBI Taxonomy" id="2605258"/>
    <lineage>
        <taxon>Bacteria</taxon>
        <taxon>Bacillati</taxon>
        <taxon>Chloroflexota</taxon>
        <taxon>Caldilineae</taxon>
        <taxon>Caldilineales</taxon>
        <taxon>Caldilineaceae</taxon>
    </lineage>
</organism>
<dbReference type="GO" id="GO:0015293">
    <property type="term" value="F:symporter activity"/>
    <property type="evidence" value="ECO:0007669"/>
    <property type="project" value="InterPro"/>
</dbReference>
<reference evidence="2" key="1">
    <citation type="submission" date="2019-09" db="EMBL/GenBank/DDBJ databases">
        <title>Characterisation of the sponge microbiome using genome-centric metagenomics.</title>
        <authorList>
            <person name="Engelberts J.P."/>
            <person name="Robbins S.J."/>
            <person name="De Goeij J.M."/>
            <person name="Aranda M."/>
            <person name="Bell S.C."/>
            <person name="Webster N.S."/>
        </authorList>
    </citation>
    <scope>NUCLEOTIDE SEQUENCE</scope>
    <source>
        <strain evidence="2">SB0662_bin_9</strain>
    </source>
</reference>
<feature type="transmembrane region" description="Helical" evidence="1">
    <location>
        <begin position="329"/>
        <end position="351"/>
    </location>
</feature>
<dbReference type="NCBIfam" id="TIGR00792">
    <property type="entry name" value="gph"/>
    <property type="match status" value="1"/>
</dbReference>
<evidence type="ECO:0000256" key="1">
    <source>
        <dbReference type="SAM" id="Phobius"/>
    </source>
</evidence>
<dbReference type="Gene3D" id="1.20.1250.20">
    <property type="entry name" value="MFS general substrate transporter like domains"/>
    <property type="match status" value="2"/>
</dbReference>
<dbReference type="PANTHER" id="PTHR11328">
    <property type="entry name" value="MAJOR FACILITATOR SUPERFAMILY DOMAIN-CONTAINING PROTEIN"/>
    <property type="match status" value="1"/>
</dbReference>
<keyword evidence="1" id="KW-0472">Membrane</keyword>
<dbReference type="InterPro" id="IPR001927">
    <property type="entry name" value="Na/Gal_symport"/>
</dbReference>
<feature type="transmembrane region" description="Helical" evidence="1">
    <location>
        <begin position="303"/>
        <end position="323"/>
    </location>
</feature>
<feature type="transmembrane region" description="Helical" evidence="1">
    <location>
        <begin position="82"/>
        <end position="100"/>
    </location>
</feature>
<dbReference type="AlphaFoldDB" id="A0A6B1DN76"/>
<gene>
    <name evidence="2" type="ORF">F4Y08_01230</name>
</gene>
<feature type="transmembrane region" description="Helical" evidence="1">
    <location>
        <begin position="150"/>
        <end position="170"/>
    </location>
</feature>
<feature type="transmembrane region" description="Helical" evidence="1">
    <location>
        <begin position="372"/>
        <end position="396"/>
    </location>
</feature>
<dbReference type="EMBL" id="VXPY01000011">
    <property type="protein sequence ID" value="MYD88950.1"/>
    <property type="molecule type" value="Genomic_DNA"/>
</dbReference>
<protein>
    <submittedName>
        <fullName evidence="2">MFS transporter</fullName>
    </submittedName>
</protein>
<proteinExistence type="predicted"/>